<evidence type="ECO:0000259" key="1">
    <source>
        <dbReference type="Pfam" id="PF24792"/>
    </source>
</evidence>
<evidence type="ECO:0000313" key="2">
    <source>
        <dbReference type="EMBL" id="MFD1546975.1"/>
    </source>
</evidence>
<evidence type="ECO:0000313" key="3">
    <source>
        <dbReference type="Proteomes" id="UP001597097"/>
    </source>
</evidence>
<dbReference type="InterPro" id="IPR056118">
    <property type="entry name" value="DUF7701"/>
</dbReference>
<protein>
    <recommendedName>
        <fullName evidence="1">DUF7701 domain-containing protein</fullName>
    </recommendedName>
</protein>
<dbReference type="Proteomes" id="UP001597097">
    <property type="component" value="Unassembled WGS sequence"/>
</dbReference>
<name>A0ABW4GWH2_9ACTN</name>
<reference evidence="3" key="1">
    <citation type="journal article" date="2019" name="Int. J. Syst. Evol. Microbiol.">
        <title>The Global Catalogue of Microorganisms (GCM) 10K type strain sequencing project: providing services to taxonomists for standard genome sequencing and annotation.</title>
        <authorList>
            <consortium name="The Broad Institute Genomics Platform"/>
            <consortium name="The Broad Institute Genome Sequencing Center for Infectious Disease"/>
            <person name="Wu L."/>
            <person name="Ma J."/>
        </authorList>
    </citation>
    <scope>NUCLEOTIDE SEQUENCE [LARGE SCALE GENOMIC DNA]</scope>
    <source>
        <strain evidence="3">CGMCC 1.15399</strain>
    </source>
</reference>
<comment type="caution">
    <text evidence="2">The sequence shown here is derived from an EMBL/GenBank/DDBJ whole genome shotgun (WGS) entry which is preliminary data.</text>
</comment>
<dbReference type="RefSeq" id="WP_219536618.1">
    <property type="nucleotide sequence ID" value="NZ_JAHKRM010000031.1"/>
</dbReference>
<accession>A0ABW4GWH2</accession>
<dbReference type="EMBL" id="JBHUCM010000070">
    <property type="protein sequence ID" value="MFD1546975.1"/>
    <property type="molecule type" value="Genomic_DNA"/>
</dbReference>
<feature type="domain" description="DUF7701" evidence="1">
    <location>
        <begin position="2"/>
        <end position="85"/>
    </location>
</feature>
<dbReference type="Pfam" id="PF24792">
    <property type="entry name" value="DUF7701"/>
    <property type="match status" value="1"/>
</dbReference>
<gene>
    <name evidence="2" type="ORF">ACFSJ0_58755</name>
</gene>
<organism evidence="2 3">
    <name type="scientific">Nonomuraea guangzhouensis</name>
    <dbReference type="NCBI Taxonomy" id="1291555"/>
    <lineage>
        <taxon>Bacteria</taxon>
        <taxon>Bacillati</taxon>
        <taxon>Actinomycetota</taxon>
        <taxon>Actinomycetes</taxon>
        <taxon>Streptosporangiales</taxon>
        <taxon>Streptosporangiaceae</taxon>
        <taxon>Nonomuraea</taxon>
    </lineage>
</organism>
<proteinExistence type="predicted"/>
<sequence length="108" mass="12079">MSYVDDVRDSLAARLPGLEPSLLDLYTLLAMTKGVNASMEDVHDAWAVWRSRSSPDHRSIVPFDQLDVDVQELDRKYADAIVEVSSVYWLARARAGIDAEITEELGRG</sequence>
<keyword evidence="3" id="KW-1185">Reference proteome</keyword>